<dbReference type="GO" id="GO:0003984">
    <property type="term" value="F:acetolactate synthase activity"/>
    <property type="evidence" value="ECO:0007669"/>
    <property type="project" value="UniProtKB-EC"/>
</dbReference>
<protein>
    <recommendedName>
        <fullName evidence="4 12">Acetolactate synthase</fullName>
        <ecNumber evidence="4 12">2.2.1.6</ecNumber>
    </recommendedName>
</protein>
<dbReference type="OrthoDB" id="4494979at2"/>
<evidence type="ECO:0000256" key="6">
    <source>
        <dbReference type="ARBA" id="ARBA00022679"/>
    </source>
</evidence>
<feature type="domain" description="Thiamine pyrophosphate enzyme N-terminal TPP-binding" evidence="15">
    <location>
        <begin position="12"/>
        <end position="108"/>
    </location>
</feature>
<evidence type="ECO:0000256" key="8">
    <source>
        <dbReference type="ARBA" id="ARBA00022842"/>
    </source>
</evidence>
<dbReference type="PANTHER" id="PTHR18968">
    <property type="entry name" value="THIAMINE PYROPHOSPHATE ENZYMES"/>
    <property type="match status" value="1"/>
</dbReference>
<dbReference type="InterPro" id="IPR012846">
    <property type="entry name" value="Acetolactate_synth_lsu"/>
</dbReference>
<keyword evidence="8 12" id="KW-0460">Magnesium</keyword>
<accession>A0A1H9PVV3</accession>
<dbReference type="Gene3D" id="3.40.50.970">
    <property type="match status" value="2"/>
</dbReference>
<evidence type="ECO:0000313" key="16">
    <source>
        <dbReference type="EMBL" id="SER52347.1"/>
    </source>
</evidence>
<keyword evidence="10 12" id="KW-0100">Branched-chain amino acid biosynthesis</keyword>
<dbReference type="AlphaFoldDB" id="A0A1H9PVV3"/>
<evidence type="ECO:0000256" key="11">
    <source>
        <dbReference type="ARBA" id="ARBA00048670"/>
    </source>
</evidence>
<comment type="cofactor">
    <cofactor evidence="12">
        <name>Mg(2+)</name>
        <dbReference type="ChEBI" id="CHEBI:18420"/>
    </cofactor>
    <text evidence="12">Binds 1 Mg(2+) ion per subunit.</text>
</comment>
<evidence type="ECO:0000259" key="13">
    <source>
        <dbReference type="Pfam" id="PF00205"/>
    </source>
</evidence>
<dbReference type="FunFam" id="3.40.50.1220:FF:000008">
    <property type="entry name" value="Acetolactate synthase"/>
    <property type="match status" value="1"/>
</dbReference>
<evidence type="ECO:0000256" key="2">
    <source>
        <dbReference type="ARBA" id="ARBA00005025"/>
    </source>
</evidence>
<dbReference type="RefSeq" id="WP_089740235.1">
    <property type="nucleotide sequence ID" value="NZ_FOGL01000005.1"/>
</dbReference>
<gene>
    <name evidence="16" type="ORF">SAMN04487944_105176</name>
</gene>
<dbReference type="Pfam" id="PF00205">
    <property type="entry name" value="TPP_enzyme_M"/>
    <property type="match status" value="1"/>
</dbReference>
<comment type="cofactor">
    <cofactor evidence="12">
        <name>thiamine diphosphate</name>
        <dbReference type="ChEBI" id="CHEBI:58937"/>
    </cofactor>
    <text evidence="12">Binds 1 thiamine pyrophosphate per subunit.</text>
</comment>
<evidence type="ECO:0000256" key="4">
    <source>
        <dbReference type="ARBA" id="ARBA00013145"/>
    </source>
</evidence>
<dbReference type="GO" id="GO:0000287">
    <property type="term" value="F:magnesium ion binding"/>
    <property type="evidence" value="ECO:0007669"/>
    <property type="project" value="UniProtKB-UniRule"/>
</dbReference>
<dbReference type="UniPathway" id="UPA00049">
    <property type="reaction ID" value="UER00059"/>
</dbReference>
<evidence type="ECO:0000256" key="1">
    <source>
        <dbReference type="ARBA" id="ARBA00004974"/>
    </source>
</evidence>
<dbReference type="InterPro" id="IPR039368">
    <property type="entry name" value="AHAS_TPP"/>
</dbReference>
<evidence type="ECO:0000256" key="3">
    <source>
        <dbReference type="ARBA" id="ARBA00007812"/>
    </source>
</evidence>
<keyword evidence="5 12" id="KW-0028">Amino-acid biosynthesis</keyword>
<dbReference type="InterPro" id="IPR012001">
    <property type="entry name" value="Thiamin_PyroP_enz_TPP-bd_dom"/>
</dbReference>
<evidence type="ECO:0000256" key="7">
    <source>
        <dbReference type="ARBA" id="ARBA00022723"/>
    </source>
</evidence>
<comment type="catalytic activity">
    <reaction evidence="11 12">
        <text>2 pyruvate + H(+) = (2S)-2-acetolactate + CO2</text>
        <dbReference type="Rhea" id="RHEA:25249"/>
        <dbReference type="ChEBI" id="CHEBI:15361"/>
        <dbReference type="ChEBI" id="CHEBI:15378"/>
        <dbReference type="ChEBI" id="CHEBI:16526"/>
        <dbReference type="ChEBI" id="CHEBI:58476"/>
        <dbReference type="EC" id="2.2.1.6"/>
    </reaction>
</comment>
<evidence type="ECO:0000256" key="5">
    <source>
        <dbReference type="ARBA" id="ARBA00022605"/>
    </source>
</evidence>
<dbReference type="PANTHER" id="PTHR18968:SF13">
    <property type="entry name" value="ACETOLACTATE SYNTHASE CATALYTIC SUBUNIT, MITOCHONDRIAL"/>
    <property type="match status" value="1"/>
</dbReference>
<feature type="domain" description="Thiamine pyrophosphate enzyme central" evidence="13">
    <location>
        <begin position="189"/>
        <end position="322"/>
    </location>
</feature>
<reference evidence="16 17" key="1">
    <citation type="submission" date="2016-10" db="EMBL/GenBank/DDBJ databases">
        <authorList>
            <person name="de Groot N.N."/>
        </authorList>
    </citation>
    <scope>NUCLEOTIDE SEQUENCE [LARGE SCALE GENOMIC DNA]</scope>
    <source>
        <strain evidence="16 17">CGMCC 1.7727</strain>
    </source>
</reference>
<dbReference type="GO" id="GO:0009097">
    <property type="term" value="P:isoleucine biosynthetic process"/>
    <property type="evidence" value="ECO:0007669"/>
    <property type="project" value="UniProtKB-UniPathway"/>
</dbReference>
<feature type="domain" description="Thiamine pyrophosphate enzyme TPP-binding" evidence="14">
    <location>
        <begin position="379"/>
        <end position="526"/>
    </location>
</feature>
<evidence type="ECO:0000256" key="10">
    <source>
        <dbReference type="ARBA" id="ARBA00023304"/>
    </source>
</evidence>
<dbReference type="InterPro" id="IPR012000">
    <property type="entry name" value="Thiamin_PyroP_enz_cen_dom"/>
</dbReference>
<dbReference type="PROSITE" id="PS00187">
    <property type="entry name" value="TPP_ENZYMES"/>
    <property type="match status" value="1"/>
</dbReference>
<dbReference type="InterPro" id="IPR000399">
    <property type="entry name" value="TPP-bd_CS"/>
</dbReference>
<evidence type="ECO:0000313" key="17">
    <source>
        <dbReference type="Proteomes" id="UP000199687"/>
    </source>
</evidence>
<name>A0A1H9PVV3_9BACI</name>
<comment type="pathway">
    <text evidence="2 12">Amino-acid biosynthesis; L-valine biosynthesis; L-valine from pyruvate: step 1/4.</text>
</comment>
<proteinExistence type="inferred from homology"/>
<dbReference type="EC" id="2.2.1.6" evidence="4 12"/>
<dbReference type="GO" id="GO:0050660">
    <property type="term" value="F:flavin adenine dinucleotide binding"/>
    <property type="evidence" value="ECO:0007669"/>
    <property type="project" value="InterPro"/>
</dbReference>
<dbReference type="SUPFAM" id="SSF52467">
    <property type="entry name" value="DHS-like NAD/FAD-binding domain"/>
    <property type="match status" value="1"/>
</dbReference>
<organism evidence="16 17">
    <name type="scientific">Gracilibacillus ureilyticus</name>
    <dbReference type="NCBI Taxonomy" id="531814"/>
    <lineage>
        <taxon>Bacteria</taxon>
        <taxon>Bacillati</taxon>
        <taxon>Bacillota</taxon>
        <taxon>Bacilli</taxon>
        <taxon>Bacillales</taxon>
        <taxon>Bacillaceae</taxon>
        <taxon>Gracilibacillus</taxon>
    </lineage>
</organism>
<evidence type="ECO:0000259" key="14">
    <source>
        <dbReference type="Pfam" id="PF02775"/>
    </source>
</evidence>
<dbReference type="CDD" id="cd07035">
    <property type="entry name" value="TPP_PYR_POX_like"/>
    <property type="match status" value="1"/>
</dbReference>
<dbReference type="Proteomes" id="UP000199687">
    <property type="component" value="Unassembled WGS sequence"/>
</dbReference>
<dbReference type="CDD" id="cd02015">
    <property type="entry name" value="TPP_AHAS"/>
    <property type="match status" value="1"/>
</dbReference>
<dbReference type="STRING" id="531814.SAMN04487944_105176"/>
<dbReference type="SUPFAM" id="SSF52518">
    <property type="entry name" value="Thiamin diphosphate-binding fold (THDP-binding)"/>
    <property type="match status" value="2"/>
</dbReference>
<dbReference type="InterPro" id="IPR045229">
    <property type="entry name" value="TPP_enz"/>
</dbReference>
<dbReference type="Gene3D" id="3.40.50.1220">
    <property type="entry name" value="TPP-binding domain"/>
    <property type="match status" value="1"/>
</dbReference>
<comment type="similarity">
    <text evidence="3 12">Belongs to the TPP enzyme family.</text>
</comment>
<evidence type="ECO:0000259" key="15">
    <source>
        <dbReference type="Pfam" id="PF02776"/>
    </source>
</evidence>
<dbReference type="Pfam" id="PF02776">
    <property type="entry name" value="TPP_enzyme_N"/>
    <property type="match status" value="1"/>
</dbReference>
<keyword evidence="9 12" id="KW-0786">Thiamine pyrophosphate</keyword>
<evidence type="ECO:0000256" key="9">
    <source>
        <dbReference type="ARBA" id="ARBA00023052"/>
    </source>
</evidence>
<sequence length="555" mass="61752">MNQLSETDPLSVASLFIHSLEQESVDTVFGSMFHSLFFNERKKINYIQLTHEQSVIHAADGYARATGKPGVAFITTEYGLTNAITGIATAQIDSIPLVVFIQKDSNKNRQLDVESITKSISKYHYTIRKSADIHTITAQAIKNSLLNRPGVIIIEFDESVLLRKSEQPVVYKLLSSLERNHTKLSLKHLEKIIAAIKCAKKPVLIIGGGVIAGNASNELLYFIKKTKIPFTSTLMGLGAVNVKHPLHLGMLGMHGTFAANRAVHRADLLICLGVRFSDRITGKTRGFSPKSLKIHVEIDPSEVNKNIPVDYPVIGDVKDFLLKINPEFDQYRPHHWYNEVIKWRKISPQFNQSKSKLGPERIIKLLHTHAEKNVIIATDVGQHQMWTALHFPFDKPRKLLTSGGFGTMGFGLPAAIGGAISHPGQSVICVTGDGSIQMQIQELFHVAKYNLNIKIVILRNGYLGMVRQWQQLFYNNKYSQVKITSPDFVSFANSLGVRAFQASSESDADIFIKKAFQYDGPVLLDFLIEEEGNVFPIVPPGGNNTDALQEDPSNT</sequence>
<dbReference type="GO" id="GO:0030976">
    <property type="term" value="F:thiamine pyrophosphate binding"/>
    <property type="evidence" value="ECO:0007669"/>
    <property type="project" value="UniProtKB-UniRule"/>
</dbReference>
<dbReference type="GO" id="GO:0009099">
    <property type="term" value="P:L-valine biosynthetic process"/>
    <property type="evidence" value="ECO:0007669"/>
    <property type="project" value="UniProtKB-UniPathway"/>
</dbReference>
<dbReference type="EMBL" id="FOGL01000005">
    <property type="protein sequence ID" value="SER52347.1"/>
    <property type="molecule type" value="Genomic_DNA"/>
</dbReference>
<dbReference type="InterPro" id="IPR011766">
    <property type="entry name" value="TPP_enzyme_TPP-bd"/>
</dbReference>
<keyword evidence="6 12" id="KW-0808">Transferase</keyword>
<dbReference type="InterPro" id="IPR029061">
    <property type="entry name" value="THDP-binding"/>
</dbReference>
<dbReference type="UniPathway" id="UPA00047">
    <property type="reaction ID" value="UER00055"/>
</dbReference>
<dbReference type="GO" id="GO:0005948">
    <property type="term" value="C:acetolactate synthase complex"/>
    <property type="evidence" value="ECO:0007669"/>
    <property type="project" value="TreeGrafter"/>
</dbReference>
<evidence type="ECO:0000256" key="12">
    <source>
        <dbReference type="RuleBase" id="RU003591"/>
    </source>
</evidence>
<comment type="pathway">
    <text evidence="1 12">Amino-acid biosynthesis; L-isoleucine biosynthesis; L-isoleucine from 2-oxobutanoate: step 1/4.</text>
</comment>
<dbReference type="NCBIfam" id="TIGR00118">
    <property type="entry name" value="acolac_lg"/>
    <property type="match status" value="1"/>
</dbReference>
<keyword evidence="7 12" id="KW-0479">Metal-binding</keyword>
<keyword evidence="17" id="KW-1185">Reference proteome</keyword>
<dbReference type="InterPro" id="IPR029035">
    <property type="entry name" value="DHS-like_NAD/FAD-binding_dom"/>
</dbReference>
<dbReference type="Pfam" id="PF02775">
    <property type="entry name" value="TPP_enzyme_C"/>
    <property type="match status" value="1"/>
</dbReference>